<proteinExistence type="predicted"/>
<sequence>MPSAIGKLCRACKTQGKSASGHPRTNQDRLTWVLVILPSSQVRRLLSLVDTEA</sequence>
<comment type="caution">
    <text evidence="1">The sequence shown here is derived from an EMBL/GenBank/DDBJ whole genome shotgun (WGS) entry which is preliminary data.</text>
</comment>
<dbReference type="AlphaFoldDB" id="A0A9P7U6T0"/>
<keyword evidence="2" id="KW-1185">Reference proteome</keyword>
<dbReference type="Proteomes" id="UP000699042">
    <property type="component" value="Unassembled WGS sequence"/>
</dbReference>
<protein>
    <submittedName>
        <fullName evidence="1">Uncharacterized protein</fullName>
    </submittedName>
</protein>
<evidence type="ECO:0000313" key="2">
    <source>
        <dbReference type="Proteomes" id="UP000699042"/>
    </source>
</evidence>
<accession>A0A9P7U6T0</accession>
<evidence type="ECO:0000313" key="1">
    <source>
        <dbReference type="EMBL" id="KAG7044411.1"/>
    </source>
</evidence>
<name>A0A9P7U6T0_9PEZI</name>
<dbReference type="EMBL" id="JAESDN010000010">
    <property type="protein sequence ID" value="KAG7044411.1"/>
    <property type="molecule type" value="Genomic_DNA"/>
</dbReference>
<gene>
    <name evidence="1" type="ORF">JMJ77_003873</name>
</gene>
<organism evidence="1 2">
    <name type="scientific">Colletotrichum scovillei</name>
    <dbReference type="NCBI Taxonomy" id="1209932"/>
    <lineage>
        <taxon>Eukaryota</taxon>
        <taxon>Fungi</taxon>
        <taxon>Dikarya</taxon>
        <taxon>Ascomycota</taxon>
        <taxon>Pezizomycotina</taxon>
        <taxon>Sordariomycetes</taxon>
        <taxon>Hypocreomycetidae</taxon>
        <taxon>Glomerellales</taxon>
        <taxon>Glomerellaceae</taxon>
        <taxon>Colletotrichum</taxon>
        <taxon>Colletotrichum acutatum species complex</taxon>
    </lineage>
</organism>
<reference evidence="1" key="1">
    <citation type="submission" date="2021-05" db="EMBL/GenBank/DDBJ databases">
        <title>Comparative genomics of three Colletotrichum scovillei strains and genetic complementation revealed genes involved fungal growth and virulence on chili pepper.</title>
        <authorList>
            <person name="Hsieh D.-K."/>
            <person name="Chuang S.-C."/>
            <person name="Chen C.-Y."/>
            <person name="Chao Y.-T."/>
            <person name="Lu M.-Y.J."/>
            <person name="Lee M.-H."/>
            <person name="Shih M.-C."/>
        </authorList>
    </citation>
    <scope>NUCLEOTIDE SEQUENCE</scope>
    <source>
        <strain evidence="1">Coll-153</strain>
    </source>
</reference>